<feature type="compositionally biased region" description="Low complexity" evidence="1">
    <location>
        <begin position="98"/>
        <end position="114"/>
    </location>
</feature>
<evidence type="ECO:0000313" key="3">
    <source>
        <dbReference type="Proteomes" id="UP000593818"/>
    </source>
</evidence>
<evidence type="ECO:0000313" key="2">
    <source>
        <dbReference type="EMBL" id="QOV99819.1"/>
    </source>
</evidence>
<feature type="region of interest" description="Disordered" evidence="1">
    <location>
        <begin position="144"/>
        <end position="174"/>
    </location>
</feature>
<protein>
    <submittedName>
        <fullName evidence="2">Uncharacterized protein</fullName>
    </submittedName>
</protein>
<feature type="region of interest" description="Disordered" evidence="1">
    <location>
        <begin position="1"/>
        <end position="129"/>
    </location>
</feature>
<gene>
    <name evidence="2" type="ORF">INP59_05435</name>
</gene>
<feature type="compositionally biased region" description="Polar residues" evidence="1">
    <location>
        <begin position="84"/>
        <end position="97"/>
    </location>
</feature>
<keyword evidence="3" id="KW-1185">Reference proteome</keyword>
<proteinExistence type="predicted"/>
<organism evidence="2 3">
    <name type="scientific">Rhodococcus pyridinivorans</name>
    <dbReference type="NCBI Taxonomy" id="103816"/>
    <lineage>
        <taxon>Bacteria</taxon>
        <taxon>Bacillati</taxon>
        <taxon>Actinomycetota</taxon>
        <taxon>Actinomycetes</taxon>
        <taxon>Mycobacteriales</taxon>
        <taxon>Nocardiaceae</taxon>
        <taxon>Rhodococcus</taxon>
    </lineage>
</organism>
<reference evidence="2 3" key="1">
    <citation type="submission" date="2020-10" db="EMBL/GenBank/DDBJ databases">
        <title>Whole genome sequence of oil-degrading bacteria Rhodococcus pyridinivorans strain 5Ap.</title>
        <authorList>
            <person name="Akhremchuk A.E."/>
            <person name="Valentovich L.N."/>
            <person name="Charniauskaya M.I."/>
            <person name="Bukliarevich H.A."/>
            <person name="Titok M.A."/>
        </authorList>
    </citation>
    <scope>NUCLEOTIDE SEQUENCE [LARGE SCALE GENOMIC DNA]</scope>
    <source>
        <strain evidence="2 3">5Ap</strain>
    </source>
</reference>
<dbReference type="EMBL" id="CP063450">
    <property type="protein sequence ID" value="QOV99819.1"/>
    <property type="molecule type" value="Genomic_DNA"/>
</dbReference>
<evidence type="ECO:0000256" key="1">
    <source>
        <dbReference type="SAM" id="MobiDB-lite"/>
    </source>
</evidence>
<sequence>MSMNDDVPAAAGEDLSSGGTADTSRRSGRAKRSGTFVYPLPSTPLPSSTPLTSTPDPGTHRMSVGDASSLEGDPAGGVGAGNSEEGTTLVSSTGTNGSASEPATTTTTPTATESLGTITAPGPVPSRRNSMGVASVRIAARLAQNELTSRDSRSTGSHGDPRSTGSHGDPIADNDELLTLLGEYLLAGGLEKPEIHATLGGQPIVVDLQVPQRHAR</sequence>
<dbReference type="AlphaFoldDB" id="A0A7M2XPZ1"/>
<accession>A0A7M2XPZ1</accession>
<name>A0A7M2XPZ1_9NOCA</name>
<feature type="compositionally biased region" description="Low complexity" evidence="1">
    <location>
        <begin position="45"/>
        <end position="55"/>
    </location>
</feature>
<dbReference type="Proteomes" id="UP000593818">
    <property type="component" value="Chromosome"/>
</dbReference>